<accession>A0A410DC02</accession>
<sequence>MKSVMEWFSHVLLIITIVYIFLFGLIWFYEPVRALASGFLLGGLISLYNVFHLAFRLKIAGLRAQSGARKLAGLHMTVRILMIVFGVLIVYRFSTRIDYRSFVLSLLFGYLMLVTVMSYYYLRGKGSTSSEEGGEIYGSDSESEISRNDL</sequence>
<evidence type="ECO:0000256" key="5">
    <source>
        <dbReference type="ARBA" id="ARBA00023136"/>
    </source>
</evidence>
<feature type="transmembrane region" description="Helical" evidence="7">
    <location>
        <begin position="7"/>
        <end position="29"/>
    </location>
</feature>
<dbReference type="Proteomes" id="UP000285882">
    <property type="component" value="Chromosome"/>
</dbReference>
<dbReference type="AlphaFoldDB" id="A0A410DC02"/>
<dbReference type="Pfam" id="PF03899">
    <property type="entry name" value="ATP-synt_I"/>
    <property type="match status" value="1"/>
</dbReference>
<keyword evidence="3 7" id="KW-0812">Transmembrane</keyword>
<protein>
    <submittedName>
        <fullName evidence="9">ATP synthase subunit I</fullName>
    </submittedName>
</protein>
<dbReference type="STRING" id="1449983.GCA_000647835_01686"/>
<dbReference type="GO" id="GO:0005886">
    <property type="term" value="C:plasma membrane"/>
    <property type="evidence" value="ECO:0007669"/>
    <property type="project" value="UniProtKB-SubCell"/>
</dbReference>
<proteinExistence type="predicted"/>
<keyword evidence="10" id="KW-1185">Reference proteome</keyword>
<evidence type="ECO:0000256" key="3">
    <source>
        <dbReference type="ARBA" id="ARBA00022692"/>
    </source>
</evidence>
<reference evidence="9 10" key="1">
    <citation type="submission" date="2018-01" db="EMBL/GenBank/DDBJ databases">
        <title>Complete genome sequencing of Sporolactobacillus terrae DLG3.</title>
        <authorList>
            <person name="Nam Y.-D."/>
            <person name="Kang J."/>
            <person name="Chung W.-H."/>
        </authorList>
    </citation>
    <scope>NUCLEOTIDE SEQUENCE [LARGE SCALE GENOMIC DNA]</scope>
    <source>
        <strain evidence="9 10">DLG3</strain>
    </source>
</reference>
<dbReference type="InterPro" id="IPR005598">
    <property type="entry name" value="ATP_synth_I"/>
</dbReference>
<evidence type="ECO:0000256" key="1">
    <source>
        <dbReference type="ARBA" id="ARBA00004651"/>
    </source>
</evidence>
<evidence type="ECO:0000256" key="2">
    <source>
        <dbReference type="ARBA" id="ARBA00022475"/>
    </source>
</evidence>
<reference evidence="8 11" key="2">
    <citation type="submission" date="2019-09" db="EMBL/GenBank/DDBJ databases">
        <title>Complete genome sequence of Sporolactobacillus terrae 70-3.</title>
        <authorList>
            <person name="Tanaka N."/>
            <person name="Shiwa Y."/>
            <person name="Fujita N."/>
            <person name="Tanasupawat S."/>
        </authorList>
    </citation>
    <scope>NUCLEOTIDE SEQUENCE [LARGE SCALE GENOMIC DNA]</scope>
    <source>
        <strain evidence="8 11">70-3</strain>
    </source>
</reference>
<keyword evidence="4 7" id="KW-1133">Transmembrane helix</keyword>
<evidence type="ECO:0000313" key="9">
    <source>
        <dbReference type="EMBL" id="QAA23657.1"/>
    </source>
</evidence>
<comment type="subcellular location">
    <subcellularLocation>
        <location evidence="1">Cell membrane</location>
        <topology evidence="1">Multi-pass membrane protein</topology>
    </subcellularLocation>
</comment>
<feature type="transmembrane region" description="Helical" evidence="7">
    <location>
        <begin position="35"/>
        <end position="55"/>
    </location>
</feature>
<dbReference type="Proteomes" id="UP000326951">
    <property type="component" value="Chromosome"/>
</dbReference>
<evidence type="ECO:0000256" key="6">
    <source>
        <dbReference type="SAM" id="MobiDB-lite"/>
    </source>
</evidence>
<keyword evidence="5 7" id="KW-0472">Membrane</keyword>
<evidence type="ECO:0000313" key="10">
    <source>
        <dbReference type="Proteomes" id="UP000285882"/>
    </source>
</evidence>
<evidence type="ECO:0000313" key="11">
    <source>
        <dbReference type="Proteomes" id="UP000326951"/>
    </source>
</evidence>
<evidence type="ECO:0000256" key="7">
    <source>
        <dbReference type="SAM" id="Phobius"/>
    </source>
</evidence>
<feature type="transmembrane region" description="Helical" evidence="7">
    <location>
        <begin position="99"/>
        <end position="122"/>
    </location>
</feature>
<feature type="region of interest" description="Disordered" evidence="6">
    <location>
        <begin position="126"/>
        <end position="150"/>
    </location>
</feature>
<gene>
    <name evidence="9" type="ORF">C0674_14255</name>
    <name evidence="8" type="ORF">St703_28860</name>
</gene>
<organism evidence="8 11">
    <name type="scientific">Sporolactobacillus terrae</name>
    <dbReference type="NCBI Taxonomy" id="269673"/>
    <lineage>
        <taxon>Bacteria</taxon>
        <taxon>Bacillati</taxon>
        <taxon>Bacillota</taxon>
        <taxon>Bacilli</taxon>
        <taxon>Bacillales</taxon>
        <taxon>Sporolactobacillaceae</taxon>
        <taxon>Sporolactobacillus</taxon>
    </lineage>
</organism>
<dbReference type="EMBL" id="CP025688">
    <property type="protein sequence ID" value="QAA23657.1"/>
    <property type="molecule type" value="Genomic_DNA"/>
</dbReference>
<evidence type="ECO:0000313" key="8">
    <source>
        <dbReference type="EMBL" id="BBO00182.1"/>
    </source>
</evidence>
<evidence type="ECO:0000256" key="4">
    <source>
        <dbReference type="ARBA" id="ARBA00022989"/>
    </source>
</evidence>
<name>A0A410DC02_9BACL</name>
<keyword evidence="2" id="KW-1003">Cell membrane</keyword>
<dbReference type="RefSeq" id="WP_028978003.1">
    <property type="nucleotide sequence ID" value="NZ_AP021853.1"/>
</dbReference>
<feature type="transmembrane region" description="Helical" evidence="7">
    <location>
        <begin position="76"/>
        <end position="93"/>
    </location>
</feature>
<dbReference type="EMBL" id="AP021853">
    <property type="protein sequence ID" value="BBO00182.1"/>
    <property type="molecule type" value="Genomic_DNA"/>
</dbReference>